<evidence type="ECO:0000313" key="2">
    <source>
        <dbReference type="Proteomes" id="UP000001075"/>
    </source>
</evidence>
<gene>
    <name evidence="1" type="ORF">I79_012980</name>
</gene>
<name>G3HQ85_CRIGR</name>
<dbReference type="EMBL" id="JH000601">
    <property type="protein sequence ID" value="EGW04924.1"/>
    <property type="molecule type" value="Genomic_DNA"/>
</dbReference>
<accession>G3HQ85</accession>
<sequence length="51" mass="5329">MPAASLPPACGILLPVRTWARCSRFSSSCLACLRAAFCTLRVSLALSSSSV</sequence>
<organism evidence="1 2">
    <name type="scientific">Cricetulus griseus</name>
    <name type="common">Chinese hamster</name>
    <name type="synonym">Cricetulus barabensis griseus</name>
    <dbReference type="NCBI Taxonomy" id="10029"/>
    <lineage>
        <taxon>Eukaryota</taxon>
        <taxon>Metazoa</taxon>
        <taxon>Chordata</taxon>
        <taxon>Craniata</taxon>
        <taxon>Vertebrata</taxon>
        <taxon>Euteleostomi</taxon>
        <taxon>Mammalia</taxon>
        <taxon>Eutheria</taxon>
        <taxon>Euarchontoglires</taxon>
        <taxon>Glires</taxon>
        <taxon>Rodentia</taxon>
        <taxon>Myomorpha</taxon>
        <taxon>Muroidea</taxon>
        <taxon>Cricetidae</taxon>
        <taxon>Cricetinae</taxon>
        <taxon>Cricetulus</taxon>
    </lineage>
</organism>
<proteinExistence type="predicted"/>
<evidence type="ECO:0000313" key="1">
    <source>
        <dbReference type="EMBL" id="EGW04924.1"/>
    </source>
</evidence>
<protein>
    <submittedName>
        <fullName evidence="1">Uncharacterized protein</fullName>
    </submittedName>
</protein>
<dbReference type="InParanoid" id="G3HQ85"/>
<dbReference type="AlphaFoldDB" id="G3HQ85"/>
<reference evidence="2" key="1">
    <citation type="journal article" date="2011" name="Nat. Biotechnol.">
        <title>The genomic sequence of the Chinese hamster ovary (CHO)-K1 cell line.</title>
        <authorList>
            <person name="Xu X."/>
            <person name="Nagarajan H."/>
            <person name="Lewis N.E."/>
            <person name="Pan S."/>
            <person name="Cai Z."/>
            <person name="Liu X."/>
            <person name="Chen W."/>
            <person name="Xie M."/>
            <person name="Wang W."/>
            <person name="Hammond S."/>
            <person name="Andersen M.R."/>
            <person name="Neff N."/>
            <person name="Passarelli B."/>
            <person name="Koh W."/>
            <person name="Fan H.C."/>
            <person name="Wang J."/>
            <person name="Gui Y."/>
            <person name="Lee K.H."/>
            <person name="Betenbaugh M.J."/>
            <person name="Quake S.R."/>
            <person name="Famili I."/>
            <person name="Palsson B.O."/>
            <person name="Wang J."/>
        </authorList>
    </citation>
    <scope>NUCLEOTIDE SEQUENCE [LARGE SCALE GENOMIC DNA]</scope>
    <source>
        <strain evidence="2">CHO K1 cell line</strain>
    </source>
</reference>
<dbReference type="Proteomes" id="UP000001075">
    <property type="component" value="Unassembled WGS sequence"/>
</dbReference>